<reference evidence="5" key="1">
    <citation type="journal article" date="2010" name="Stand. Genomic Sci.">
        <title>Complete genome sequence of 'Thermobaculum terrenum' type strain (YNP1).</title>
        <authorList>
            <person name="Kiss H."/>
            <person name="Cleland D."/>
            <person name="Lapidus A."/>
            <person name="Lucas S."/>
            <person name="Glavina Del Rio T."/>
            <person name="Nolan M."/>
            <person name="Tice H."/>
            <person name="Han C."/>
            <person name="Goodwin L."/>
            <person name="Pitluck S."/>
            <person name="Liolios K."/>
            <person name="Ivanova N."/>
            <person name="Mavromatis K."/>
            <person name="Ovchinnikova G."/>
            <person name="Pati A."/>
            <person name="Chen A."/>
            <person name="Palaniappan K."/>
            <person name="Land M."/>
            <person name="Hauser L."/>
            <person name="Chang Y."/>
            <person name="Jeffries C."/>
            <person name="Lu M."/>
            <person name="Brettin T."/>
            <person name="Detter J."/>
            <person name="Goker M."/>
            <person name="Tindall B."/>
            <person name="Beck B."/>
            <person name="McDermott T."/>
            <person name="Woyke T."/>
            <person name="Bristow J."/>
            <person name="Eisen J."/>
            <person name="Markowitz V."/>
            <person name="Hugenholtz P."/>
            <person name="Kyrpides N."/>
            <person name="Klenk H."/>
            <person name="Cheng J."/>
        </authorList>
    </citation>
    <scope>NUCLEOTIDE SEQUENCE [LARGE SCALE GENOMIC DNA]</scope>
    <source>
        <strain evidence="5">ATCC BAA-798 / YNP1</strain>
    </source>
</reference>
<dbReference type="PANTHER" id="PTHR46268:SF6">
    <property type="entry name" value="UNIVERSAL STRESS PROTEIN UP12"/>
    <property type="match status" value="1"/>
</dbReference>
<dbReference type="Gene3D" id="3.40.50.620">
    <property type="entry name" value="HUPs"/>
    <property type="match status" value="2"/>
</dbReference>
<feature type="region of interest" description="Disordered" evidence="2">
    <location>
        <begin position="1"/>
        <end position="22"/>
    </location>
</feature>
<dbReference type="KEGG" id="ttr:Tter_2546"/>
<dbReference type="PRINTS" id="PR01438">
    <property type="entry name" value="UNVRSLSTRESS"/>
</dbReference>
<dbReference type="PANTHER" id="PTHR46268">
    <property type="entry name" value="STRESS RESPONSE PROTEIN NHAX"/>
    <property type="match status" value="1"/>
</dbReference>
<dbReference type="Proteomes" id="UP000000323">
    <property type="component" value="Chromosome 2"/>
</dbReference>
<feature type="domain" description="UspA" evidence="3">
    <location>
        <begin position="171"/>
        <end position="315"/>
    </location>
</feature>
<evidence type="ECO:0000313" key="5">
    <source>
        <dbReference type="Proteomes" id="UP000000323"/>
    </source>
</evidence>
<proteinExistence type="inferred from homology"/>
<dbReference type="InterPro" id="IPR006016">
    <property type="entry name" value="UspA"/>
</dbReference>
<feature type="compositionally biased region" description="Basic and acidic residues" evidence="2">
    <location>
        <begin position="8"/>
        <end position="22"/>
    </location>
</feature>
<sequence>MAAFGDRGTARKERAMDSRKHAQAEGMIESLLVPLDGSEVGERALPYARALAQATGARVLLVRVVWEDPAQGDARSDAQAYLQQVAEELGRSGVVPQVEILEGGAAEAISLEARRRGADLIVMTTHGRTGVGRWLYGSVAEGVLRLAEVPVLLARAWQDPTVADRIADHPRIMVPLDGSPFAERALPVAERLADVLHGELALVRAVPAPDLVFGPDRAVWPLLESEIQAGAAEAQSYLEGLARQMAERGRSVMVEVCVSEVGETVGKTLADAARRRDIGLMVMSTHGFTGIKRLLLGSTAEEVLHVGATPLVMVPPRAATAASPQDGEAHVPADRPRLSLQLGADDASLIRTALAAYARTLPADDQEARARVARLLDQISRAQGQANKSP</sequence>
<gene>
    <name evidence="4" type="ordered locus">Tter_2546</name>
</gene>
<evidence type="ECO:0000256" key="2">
    <source>
        <dbReference type="SAM" id="MobiDB-lite"/>
    </source>
</evidence>
<evidence type="ECO:0000256" key="1">
    <source>
        <dbReference type="ARBA" id="ARBA00008791"/>
    </source>
</evidence>
<dbReference type="InterPro" id="IPR014729">
    <property type="entry name" value="Rossmann-like_a/b/a_fold"/>
</dbReference>
<feature type="domain" description="UspA" evidence="3">
    <location>
        <begin position="27"/>
        <end position="155"/>
    </location>
</feature>
<dbReference type="Pfam" id="PF00582">
    <property type="entry name" value="Usp"/>
    <property type="match status" value="2"/>
</dbReference>
<comment type="similarity">
    <text evidence="1">Belongs to the universal stress protein A family.</text>
</comment>
<dbReference type="EMBL" id="CP001826">
    <property type="protein sequence ID" value="ACZ43435.1"/>
    <property type="molecule type" value="Genomic_DNA"/>
</dbReference>
<dbReference type="AlphaFoldDB" id="D1CI64"/>
<dbReference type="SUPFAM" id="SSF52402">
    <property type="entry name" value="Adenine nucleotide alpha hydrolases-like"/>
    <property type="match status" value="2"/>
</dbReference>
<protein>
    <submittedName>
        <fullName evidence="4">UspA domain protein</fullName>
    </submittedName>
</protein>
<organism evidence="4 5">
    <name type="scientific">Thermobaculum terrenum (strain ATCC BAA-798 / CCMEE 7001 / YNP1)</name>
    <dbReference type="NCBI Taxonomy" id="525904"/>
    <lineage>
        <taxon>Bacteria</taxon>
        <taxon>Bacillati</taxon>
        <taxon>Chloroflexota</taxon>
        <taxon>Chloroflexia</taxon>
        <taxon>Candidatus Thermobaculales</taxon>
        <taxon>Candidatus Thermobaculaceae</taxon>
        <taxon>Thermobaculum</taxon>
    </lineage>
</organism>
<dbReference type="CDD" id="cd00293">
    <property type="entry name" value="USP-like"/>
    <property type="match status" value="2"/>
</dbReference>
<evidence type="ECO:0000313" key="4">
    <source>
        <dbReference type="EMBL" id="ACZ43435.1"/>
    </source>
</evidence>
<evidence type="ECO:0000259" key="3">
    <source>
        <dbReference type="Pfam" id="PF00582"/>
    </source>
</evidence>
<dbReference type="STRING" id="525904.Tter_2546"/>
<name>D1CI64_THET1</name>
<dbReference type="InterPro" id="IPR006015">
    <property type="entry name" value="Universal_stress_UspA"/>
</dbReference>
<dbReference type="HOGENOM" id="CLU_049301_2_1_0"/>
<accession>D1CI64</accession>
<dbReference type="eggNOG" id="COG0589">
    <property type="taxonomic scope" value="Bacteria"/>
</dbReference>
<keyword evidence="5" id="KW-1185">Reference proteome</keyword>